<organism evidence="2 3">
    <name type="scientific">Liparis tanakae</name>
    <name type="common">Tanaka's snailfish</name>
    <dbReference type="NCBI Taxonomy" id="230148"/>
    <lineage>
        <taxon>Eukaryota</taxon>
        <taxon>Metazoa</taxon>
        <taxon>Chordata</taxon>
        <taxon>Craniata</taxon>
        <taxon>Vertebrata</taxon>
        <taxon>Euteleostomi</taxon>
        <taxon>Actinopterygii</taxon>
        <taxon>Neopterygii</taxon>
        <taxon>Teleostei</taxon>
        <taxon>Neoteleostei</taxon>
        <taxon>Acanthomorphata</taxon>
        <taxon>Eupercaria</taxon>
        <taxon>Perciformes</taxon>
        <taxon>Cottioidei</taxon>
        <taxon>Cottales</taxon>
        <taxon>Liparidae</taxon>
        <taxon>Liparis</taxon>
    </lineage>
</organism>
<gene>
    <name evidence="2" type="ORF">EYF80_056574</name>
</gene>
<feature type="compositionally biased region" description="Basic residues" evidence="1">
    <location>
        <begin position="27"/>
        <end position="36"/>
    </location>
</feature>
<comment type="caution">
    <text evidence="2">The sequence shown here is derived from an EMBL/GenBank/DDBJ whole genome shotgun (WGS) entry which is preliminary data.</text>
</comment>
<proteinExistence type="predicted"/>
<name>A0A4Z2EXB8_9TELE</name>
<dbReference type="AlphaFoldDB" id="A0A4Z2EXB8"/>
<evidence type="ECO:0000313" key="2">
    <source>
        <dbReference type="EMBL" id="TNN33260.1"/>
    </source>
</evidence>
<accession>A0A4Z2EXB8</accession>
<dbReference type="Proteomes" id="UP000314294">
    <property type="component" value="Unassembled WGS sequence"/>
</dbReference>
<feature type="compositionally biased region" description="Basic and acidic residues" evidence="1">
    <location>
        <begin position="1"/>
        <end position="10"/>
    </location>
</feature>
<dbReference type="EMBL" id="SRLO01002295">
    <property type="protein sequence ID" value="TNN33260.1"/>
    <property type="molecule type" value="Genomic_DNA"/>
</dbReference>
<evidence type="ECO:0000256" key="1">
    <source>
        <dbReference type="SAM" id="MobiDB-lite"/>
    </source>
</evidence>
<keyword evidence="3" id="KW-1185">Reference proteome</keyword>
<protein>
    <submittedName>
        <fullName evidence="2">Uncharacterized protein</fullName>
    </submittedName>
</protein>
<feature type="region of interest" description="Disordered" evidence="1">
    <location>
        <begin position="1"/>
        <end position="37"/>
    </location>
</feature>
<evidence type="ECO:0000313" key="3">
    <source>
        <dbReference type="Proteomes" id="UP000314294"/>
    </source>
</evidence>
<reference evidence="2 3" key="1">
    <citation type="submission" date="2019-03" db="EMBL/GenBank/DDBJ databases">
        <title>First draft genome of Liparis tanakae, snailfish: a comprehensive survey of snailfish specific genes.</title>
        <authorList>
            <person name="Kim W."/>
            <person name="Song I."/>
            <person name="Jeong J.-H."/>
            <person name="Kim D."/>
            <person name="Kim S."/>
            <person name="Ryu S."/>
            <person name="Song J.Y."/>
            <person name="Lee S.K."/>
        </authorList>
    </citation>
    <scope>NUCLEOTIDE SEQUENCE [LARGE SCALE GENOMIC DNA]</scope>
    <source>
        <tissue evidence="2">Muscle</tissue>
    </source>
</reference>
<sequence length="88" mass="9783">MRGAIAREEREGEEGQGGKSIMGEMRRIRRGKRMSAKKTIYTRQKTVPLAPDATSRHTADAHVRILEETLASRSEGVAAARPREKHGT</sequence>